<proteinExistence type="predicted"/>
<dbReference type="InParanoid" id="G0MYF5"/>
<sequence>MSDNTQFGFNEHRLATLLRYLETNTNVGCVLRELCKLKIPETIAKNYKVVEKVKPFESVPVLDKFVAIIIRKNKRMSEVNRIRRLRDAEKKAKKAKIILVIGNKKTTPPKTVMVDGISTADIQNPISDPPSERKFPLKFGPGLHHSPNSPFYLVYSMRTFIELLANNAFWTAPAPTTSAAKNENLRGIPYIQDLYERVVRETEELSQIQNPTIDQVLDEMSMLDPNFLLRK</sequence>
<keyword evidence="2" id="KW-1185">Reference proteome</keyword>
<name>G0MYF5_CAEBE</name>
<accession>G0MYF5</accession>
<reference evidence="2" key="1">
    <citation type="submission" date="2011-07" db="EMBL/GenBank/DDBJ databases">
        <authorList>
            <consortium name="Caenorhabditis brenneri Sequencing and Analysis Consortium"/>
            <person name="Wilson R.K."/>
        </authorList>
    </citation>
    <scope>NUCLEOTIDE SEQUENCE [LARGE SCALE GENOMIC DNA]</scope>
    <source>
        <strain evidence="2">PB2801</strain>
    </source>
</reference>
<protein>
    <submittedName>
        <fullName evidence="1">Uncharacterized protein</fullName>
    </submittedName>
</protein>
<dbReference type="EMBL" id="GL379820">
    <property type="protein sequence ID" value="EGT47531.1"/>
    <property type="molecule type" value="Genomic_DNA"/>
</dbReference>
<dbReference type="eggNOG" id="ENOG502TIRR">
    <property type="taxonomic scope" value="Eukaryota"/>
</dbReference>
<dbReference type="AlphaFoldDB" id="G0MYF5"/>
<evidence type="ECO:0000313" key="1">
    <source>
        <dbReference type="EMBL" id="EGT47531.1"/>
    </source>
</evidence>
<dbReference type="OMA" id="LANNAFW"/>
<organism evidence="2">
    <name type="scientific">Caenorhabditis brenneri</name>
    <name type="common">Nematode worm</name>
    <dbReference type="NCBI Taxonomy" id="135651"/>
    <lineage>
        <taxon>Eukaryota</taxon>
        <taxon>Metazoa</taxon>
        <taxon>Ecdysozoa</taxon>
        <taxon>Nematoda</taxon>
        <taxon>Chromadorea</taxon>
        <taxon>Rhabditida</taxon>
        <taxon>Rhabditina</taxon>
        <taxon>Rhabditomorpha</taxon>
        <taxon>Rhabditoidea</taxon>
        <taxon>Rhabditidae</taxon>
        <taxon>Peloderinae</taxon>
        <taxon>Caenorhabditis</taxon>
    </lineage>
</organism>
<evidence type="ECO:0000313" key="2">
    <source>
        <dbReference type="Proteomes" id="UP000008068"/>
    </source>
</evidence>
<dbReference type="Proteomes" id="UP000008068">
    <property type="component" value="Unassembled WGS sequence"/>
</dbReference>
<gene>
    <name evidence="1" type="ORF">CAEBREN_17938</name>
</gene>
<dbReference type="HOGENOM" id="CLU_1200743_0_0_1"/>
<dbReference type="FunCoup" id="G0MYF5">
    <property type="interactions" value="424"/>
</dbReference>
<dbReference type="OrthoDB" id="5795560at2759"/>